<evidence type="ECO:0000313" key="2">
    <source>
        <dbReference type="EnsemblMetazoa" id="Aqu2.1.23676_001"/>
    </source>
</evidence>
<sequence>MKYLCSNFQSMETSYSDLSPSSSP</sequence>
<protein>
    <submittedName>
        <fullName evidence="2">Uncharacterized protein</fullName>
    </submittedName>
</protein>
<evidence type="ECO:0000256" key="1">
    <source>
        <dbReference type="SAM" id="MobiDB-lite"/>
    </source>
</evidence>
<organism evidence="2">
    <name type="scientific">Amphimedon queenslandica</name>
    <name type="common">Sponge</name>
    <dbReference type="NCBI Taxonomy" id="400682"/>
    <lineage>
        <taxon>Eukaryota</taxon>
        <taxon>Metazoa</taxon>
        <taxon>Porifera</taxon>
        <taxon>Demospongiae</taxon>
        <taxon>Heteroscleromorpha</taxon>
        <taxon>Haplosclerida</taxon>
        <taxon>Niphatidae</taxon>
        <taxon>Amphimedon</taxon>
    </lineage>
</organism>
<accession>A0A1X7U899</accession>
<name>A0A1X7U899_AMPQE</name>
<proteinExistence type="predicted"/>
<dbReference type="InParanoid" id="A0A1X7U899"/>
<reference evidence="2" key="1">
    <citation type="submission" date="2017-05" db="UniProtKB">
        <authorList>
            <consortium name="EnsemblMetazoa"/>
        </authorList>
    </citation>
    <scope>IDENTIFICATION</scope>
</reference>
<dbReference type="EnsemblMetazoa" id="Aqu2.1.23676_001">
    <property type="protein sequence ID" value="Aqu2.1.23676_001"/>
    <property type="gene ID" value="Aqu2.1.23676"/>
</dbReference>
<feature type="compositionally biased region" description="Polar residues" evidence="1">
    <location>
        <begin position="1"/>
        <end position="13"/>
    </location>
</feature>
<dbReference type="AlphaFoldDB" id="A0A1X7U899"/>
<feature type="compositionally biased region" description="Low complexity" evidence="1">
    <location>
        <begin position="14"/>
        <end position="24"/>
    </location>
</feature>
<feature type="region of interest" description="Disordered" evidence="1">
    <location>
        <begin position="1"/>
        <end position="24"/>
    </location>
</feature>